<dbReference type="Proteomes" id="UP000593580">
    <property type="component" value="Chromosome"/>
</dbReference>
<dbReference type="Gene3D" id="3.20.20.140">
    <property type="entry name" value="Metal-dependent hydrolases"/>
    <property type="match status" value="1"/>
</dbReference>
<evidence type="ECO:0000259" key="9">
    <source>
        <dbReference type="Pfam" id="PF02811"/>
    </source>
</evidence>
<keyword evidence="11" id="KW-1185">Reference proteome</keyword>
<protein>
    <recommendedName>
        <fullName evidence="3 8">Histidinol-phosphatase</fullName>
        <shortName evidence="8">HolPase</shortName>
        <ecNumber evidence="3 8">3.1.3.15</ecNumber>
    </recommendedName>
</protein>
<dbReference type="NCBIfam" id="NF005596">
    <property type="entry name" value="PRK07328.1"/>
    <property type="match status" value="1"/>
</dbReference>
<dbReference type="Pfam" id="PF02811">
    <property type="entry name" value="PHP"/>
    <property type="match status" value="1"/>
</dbReference>
<evidence type="ECO:0000256" key="4">
    <source>
        <dbReference type="ARBA" id="ARBA00022605"/>
    </source>
</evidence>
<dbReference type="CDD" id="cd12110">
    <property type="entry name" value="PHP_HisPPase_Hisj_like"/>
    <property type="match status" value="1"/>
</dbReference>
<name>A0A7M1B9F1_9BACT</name>
<comment type="pathway">
    <text evidence="1 8">Amino-acid biosynthesis; L-histidine biosynthesis; L-histidine from 5-phospho-alpha-D-ribose 1-diphosphate: step 8/9.</text>
</comment>
<comment type="catalytic activity">
    <reaction evidence="7 8">
        <text>L-histidinol phosphate + H2O = L-histidinol + phosphate</text>
        <dbReference type="Rhea" id="RHEA:14465"/>
        <dbReference type="ChEBI" id="CHEBI:15377"/>
        <dbReference type="ChEBI" id="CHEBI:43474"/>
        <dbReference type="ChEBI" id="CHEBI:57699"/>
        <dbReference type="ChEBI" id="CHEBI:57980"/>
        <dbReference type="EC" id="3.1.3.15"/>
    </reaction>
</comment>
<sequence>MIVDLHNHTPLCNHAEGEIEEYIEAAIQKGTKVFGFSDHAPMDFDPEYRMKFEDMQAYEASVLAVKEKYKDKIEILLGYEVDYLPGHMDERVLHADVDYLIGSVHFIDEWGFDNPEFIGQYENEDIDVIWQKYFDAIEAMAKTKLFDIVGHLDLIKIFKFMPKKEITEIAKKALLAIKESDMVLEINVAGYRKPVAEAYPSKELLEEAYKLGIDITLSSDAHKPEQVGLYNDQVIAMAKSIGYRECAYFQNREKKFLPL</sequence>
<accession>A0A7M1B9F1</accession>
<dbReference type="PANTHER" id="PTHR21039:SF0">
    <property type="entry name" value="HISTIDINOL-PHOSPHATASE"/>
    <property type="match status" value="1"/>
</dbReference>
<evidence type="ECO:0000256" key="1">
    <source>
        <dbReference type="ARBA" id="ARBA00004970"/>
    </source>
</evidence>
<keyword evidence="6 8" id="KW-0368">Histidine biosynthesis</keyword>
<evidence type="ECO:0000256" key="6">
    <source>
        <dbReference type="ARBA" id="ARBA00023102"/>
    </source>
</evidence>
<evidence type="ECO:0000256" key="5">
    <source>
        <dbReference type="ARBA" id="ARBA00022801"/>
    </source>
</evidence>
<dbReference type="GO" id="GO:0005737">
    <property type="term" value="C:cytoplasm"/>
    <property type="evidence" value="ECO:0007669"/>
    <property type="project" value="TreeGrafter"/>
</dbReference>
<dbReference type="GO" id="GO:0004401">
    <property type="term" value="F:histidinol-phosphatase activity"/>
    <property type="evidence" value="ECO:0007669"/>
    <property type="project" value="UniProtKB-UniRule"/>
</dbReference>
<reference evidence="10 11" key="1">
    <citation type="submission" date="2019-07" db="EMBL/GenBank/DDBJ databases">
        <title>Sulfurimonas paralvinellae sp. nov., a novel mesophilic, hydrogen- and sulfur-oxidizing chemolithoautotroph within the Epsilonproteo- bacteria isolated from a deep-sea hydrothermal vent polychaete nest, reclassification of Thiomicrospira denitrificans as Sulfurimonas denitrificans comb. nov. and emended description of the genus Sulfurimonas.</title>
        <authorList>
            <person name="Wang S."/>
            <person name="Jiang L."/>
            <person name="Shao Z."/>
        </authorList>
    </citation>
    <scope>NUCLEOTIDE SEQUENCE [LARGE SCALE GENOMIC DNA]</scope>
    <source>
        <strain evidence="10 11">GO25</strain>
    </source>
</reference>
<dbReference type="PANTHER" id="PTHR21039">
    <property type="entry name" value="HISTIDINOL PHOSPHATASE-RELATED"/>
    <property type="match status" value="1"/>
</dbReference>
<keyword evidence="5 8" id="KW-0378">Hydrolase</keyword>
<evidence type="ECO:0000256" key="3">
    <source>
        <dbReference type="ARBA" id="ARBA00013085"/>
    </source>
</evidence>
<dbReference type="UniPathway" id="UPA00031">
    <property type="reaction ID" value="UER00013"/>
</dbReference>
<dbReference type="InterPro" id="IPR004013">
    <property type="entry name" value="PHP_dom"/>
</dbReference>
<dbReference type="AlphaFoldDB" id="A0A7M1B9F1"/>
<dbReference type="EC" id="3.1.3.15" evidence="3 8"/>
<comment type="similarity">
    <text evidence="2 8">Belongs to the PHP hydrolase family. HisK subfamily.</text>
</comment>
<dbReference type="GO" id="GO:0000105">
    <property type="term" value="P:L-histidine biosynthetic process"/>
    <property type="evidence" value="ECO:0007669"/>
    <property type="project" value="UniProtKB-UniRule"/>
</dbReference>
<dbReference type="RefSeq" id="WP_193110618.1">
    <property type="nucleotide sequence ID" value="NZ_CP041406.1"/>
</dbReference>
<dbReference type="SUPFAM" id="SSF89550">
    <property type="entry name" value="PHP domain-like"/>
    <property type="match status" value="1"/>
</dbReference>
<gene>
    <name evidence="10" type="ORF">FM071_08675</name>
</gene>
<dbReference type="InterPro" id="IPR016195">
    <property type="entry name" value="Pol/histidinol_Pase-like"/>
</dbReference>
<proteinExistence type="inferred from homology"/>
<evidence type="ECO:0000256" key="8">
    <source>
        <dbReference type="RuleBase" id="RU366003"/>
    </source>
</evidence>
<evidence type="ECO:0000256" key="2">
    <source>
        <dbReference type="ARBA" id="ARBA00009152"/>
    </source>
</evidence>
<dbReference type="InterPro" id="IPR010140">
    <property type="entry name" value="Histidinol_P_phosphatase_HisJ"/>
</dbReference>
<keyword evidence="4 8" id="KW-0028">Amino-acid biosynthesis</keyword>
<evidence type="ECO:0000313" key="11">
    <source>
        <dbReference type="Proteomes" id="UP000593580"/>
    </source>
</evidence>
<organism evidence="10 11">
    <name type="scientific">Sulfurimonas paralvinellae</name>
    <dbReference type="NCBI Taxonomy" id="317658"/>
    <lineage>
        <taxon>Bacteria</taxon>
        <taxon>Pseudomonadati</taxon>
        <taxon>Campylobacterota</taxon>
        <taxon>Epsilonproteobacteria</taxon>
        <taxon>Campylobacterales</taxon>
        <taxon>Sulfurimonadaceae</taxon>
        <taxon>Sulfurimonas</taxon>
    </lineage>
</organism>
<dbReference type="KEGG" id="spal:FM071_08675"/>
<dbReference type="EMBL" id="CP041406">
    <property type="protein sequence ID" value="QOP46359.1"/>
    <property type="molecule type" value="Genomic_DNA"/>
</dbReference>
<dbReference type="NCBIfam" id="TIGR01856">
    <property type="entry name" value="hisJ_fam"/>
    <property type="match status" value="1"/>
</dbReference>
<feature type="domain" description="PHP" evidence="9">
    <location>
        <begin position="4"/>
        <end position="187"/>
    </location>
</feature>
<evidence type="ECO:0000256" key="7">
    <source>
        <dbReference type="ARBA" id="ARBA00049158"/>
    </source>
</evidence>
<evidence type="ECO:0000313" key="10">
    <source>
        <dbReference type="EMBL" id="QOP46359.1"/>
    </source>
</evidence>